<evidence type="ECO:0000313" key="8">
    <source>
        <dbReference type="Proteomes" id="UP000176633"/>
    </source>
</evidence>
<proteinExistence type="inferred from homology"/>
<dbReference type="GO" id="GO:0051087">
    <property type="term" value="F:protein-folding chaperone binding"/>
    <property type="evidence" value="ECO:0007669"/>
    <property type="project" value="InterPro"/>
</dbReference>
<dbReference type="PANTHER" id="PTHR21237">
    <property type="entry name" value="GRPE PROTEIN"/>
    <property type="match status" value="1"/>
</dbReference>
<evidence type="ECO:0000256" key="1">
    <source>
        <dbReference type="ARBA" id="ARBA00009054"/>
    </source>
</evidence>
<dbReference type="SUPFAM" id="SSF51064">
    <property type="entry name" value="Head domain of nucleotide exchange factor GrpE"/>
    <property type="match status" value="1"/>
</dbReference>
<reference evidence="7 8" key="1">
    <citation type="journal article" date="2016" name="Nat. Commun.">
        <title>Thousands of microbial genomes shed light on interconnected biogeochemical processes in an aquifer system.</title>
        <authorList>
            <person name="Anantharaman K."/>
            <person name="Brown C.T."/>
            <person name="Hug L.A."/>
            <person name="Sharon I."/>
            <person name="Castelle C.J."/>
            <person name="Probst A.J."/>
            <person name="Thomas B.C."/>
            <person name="Singh A."/>
            <person name="Wilkins M.J."/>
            <person name="Karaoz U."/>
            <person name="Brodie E.L."/>
            <person name="Williams K.H."/>
            <person name="Hubbard S.S."/>
            <person name="Banfield J.F."/>
        </authorList>
    </citation>
    <scope>NUCLEOTIDE SEQUENCE [LARGE SCALE GENOMIC DNA]</scope>
</reference>
<evidence type="ECO:0000256" key="4">
    <source>
        <dbReference type="RuleBase" id="RU000639"/>
    </source>
</evidence>
<dbReference type="HAMAP" id="MF_01151">
    <property type="entry name" value="GrpE"/>
    <property type="match status" value="1"/>
</dbReference>
<name>A0A1F6C1A9_9BACT</name>
<comment type="similarity">
    <text evidence="1 3 5">Belongs to the GrpE family.</text>
</comment>
<dbReference type="EMBL" id="MFKM01000030">
    <property type="protein sequence ID" value="OGG42941.1"/>
    <property type="molecule type" value="Genomic_DNA"/>
</dbReference>
<evidence type="ECO:0000256" key="2">
    <source>
        <dbReference type="ARBA" id="ARBA00023186"/>
    </source>
</evidence>
<dbReference type="PRINTS" id="PR00773">
    <property type="entry name" value="GRPEPROTEIN"/>
</dbReference>
<dbReference type="GO" id="GO:0042803">
    <property type="term" value="F:protein homodimerization activity"/>
    <property type="evidence" value="ECO:0007669"/>
    <property type="project" value="InterPro"/>
</dbReference>
<feature type="region of interest" description="Disordered" evidence="6">
    <location>
        <begin position="1"/>
        <end position="22"/>
    </location>
</feature>
<dbReference type="InterPro" id="IPR009012">
    <property type="entry name" value="GrpE_head"/>
</dbReference>
<dbReference type="InterPro" id="IPR000740">
    <property type="entry name" value="GrpE"/>
</dbReference>
<comment type="function">
    <text evidence="3 4">Participates actively in the response to hyperosmotic and heat shock by preventing the aggregation of stress-denatured proteins, in association with DnaK and GrpE. It is the nucleotide exchange factor for DnaK and may function as a thermosensor. Unfolded proteins bind initially to DnaJ; upon interaction with the DnaJ-bound protein, DnaK hydrolyzes its bound ATP, resulting in the formation of a stable complex. GrpE releases ADP from DnaK; ATP binding to DnaK triggers the release of the substrate protein, thus completing the reaction cycle. Several rounds of ATP-dependent interactions between DnaJ, DnaK and GrpE are required for fully efficient folding.</text>
</comment>
<dbReference type="STRING" id="1798473.A3G50_00170"/>
<evidence type="ECO:0000313" key="7">
    <source>
        <dbReference type="EMBL" id="OGG42941.1"/>
    </source>
</evidence>
<keyword evidence="3" id="KW-0963">Cytoplasm</keyword>
<dbReference type="SUPFAM" id="SSF58014">
    <property type="entry name" value="Coiled-coil domain of nucleotide exchange factor GrpE"/>
    <property type="match status" value="1"/>
</dbReference>
<comment type="subunit">
    <text evidence="3">Homodimer.</text>
</comment>
<comment type="subcellular location">
    <subcellularLocation>
        <location evidence="3">Cytoplasm</location>
    </subcellularLocation>
</comment>
<dbReference type="Proteomes" id="UP000176633">
    <property type="component" value="Unassembled WGS sequence"/>
</dbReference>
<dbReference type="Pfam" id="PF01025">
    <property type="entry name" value="GrpE"/>
    <property type="match status" value="1"/>
</dbReference>
<keyword evidence="2 3" id="KW-0143">Chaperone</keyword>
<protein>
    <recommendedName>
        <fullName evidence="3 4">Protein GrpE</fullName>
    </recommendedName>
    <alternativeName>
        <fullName evidence="3">HSP-70 cofactor</fullName>
    </alternativeName>
</protein>
<dbReference type="GO" id="GO:0005737">
    <property type="term" value="C:cytoplasm"/>
    <property type="evidence" value="ECO:0007669"/>
    <property type="project" value="UniProtKB-SubCell"/>
</dbReference>
<keyword evidence="3 4" id="KW-0346">Stress response</keyword>
<dbReference type="GO" id="GO:0000774">
    <property type="term" value="F:adenyl-nucleotide exchange factor activity"/>
    <property type="evidence" value="ECO:0007669"/>
    <property type="project" value="InterPro"/>
</dbReference>
<dbReference type="CDD" id="cd00446">
    <property type="entry name" value="GrpE"/>
    <property type="match status" value="1"/>
</dbReference>
<dbReference type="AlphaFoldDB" id="A0A1F6C1A9"/>
<sequence length="173" mass="19416">MTEEAKIQESEEEKPAELDDLSKCQKERDEYLDGWRRAKAELLNYKKEENKRFEIFAKLANEGLIRNLLTVLSSFDLGLMSLSPYGRSPEGGEKEGLDQKGMYLIRSQLKDILKSHGLEEIAVSTGEVFNPATQEAVAEIASDQPAGTIIEEVEKGYLLNGRTIKPARVKIAK</sequence>
<organism evidence="7 8">
    <name type="scientific">Candidatus Jorgensenbacteria bacterium RIFCSPLOWO2_12_FULL_42_11</name>
    <dbReference type="NCBI Taxonomy" id="1798473"/>
    <lineage>
        <taxon>Bacteria</taxon>
        <taxon>Candidatus Joergenseniibacteriota</taxon>
    </lineage>
</organism>
<dbReference type="Gene3D" id="2.30.22.10">
    <property type="entry name" value="Head domain of nucleotide exchange factor GrpE"/>
    <property type="match status" value="1"/>
</dbReference>
<dbReference type="GO" id="GO:0006457">
    <property type="term" value="P:protein folding"/>
    <property type="evidence" value="ECO:0007669"/>
    <property type="project" value="InterPro"/>
</dbReference>
<comment type="caution">
    <text evidence="7">The sequence shown here is derived from an EMBL/GenBank/DDBJ whole genome shotgun (WGS) entry which is preliminary data.</text>
</comment>
<dbReference type="PANTHER" id="PTHR21237:SF23">
    <property type="entry name" value="GRPE PROTEIN HOMOLOG, MITOCHONDRIAL"/>
    <property type="match status" value="1"/>
</dbReference>
<evidence type="ECO:0000256" key="5">
    <source>
        <dbReference type="RuleBase" id="RU004478"/>
    </source>
</evidence>
<dbReference type="PROSITE" id="PS01071">
    <property type="entry name" value="GRPE"/>
    <property type="match status" value="1"/>
</dbReference>
<dbReference type="GO" id="GO:0051082">
    <property type="term" value="F:unfolded protein binding"/>
    <property type="evidence" value="ECO:0007669"/>
    <property type="project" value="TreeGrafter"/>
</dbReference>
<dbReference type="InterPro" id="IPR013805">
    <property type="entry name" value="GrpE_CC"/>
</dbReference>
<accession>A0A1F6C1A9</accession>
<evidence type="ECO:0000256" key="6">
    <source>
        <dbReference type="SAM" id="MobiDB-lite"/>
    </source>
</evidence>
<gene>
    <name evidence="3" type="primary">grpE</name>
    <name evidence="7" type="ORF">A3G50_00170</name>
</gene>
<dbReference type="Gene3D" id="3.90.20.20">
    <property type="match status" value="1"/>
</dbReference>
<evidence type="ECO:0000256" key="3">
    <source>
        <dbReference type="HAMAP-Rule" id="MF_01151"/>
    </source>
</evidence>